<dbReference type="Proteomes" id="UP001596147">
    <property type="component" value="Unassembled WGS sequence"/>
</dbReference>
<evidence type="ECO:0000313" key="3">
    <source>
        <dbReference type="Proteomes" id="UP001596147"/>
    </source>
</evidence>
<comment type="caution">
    <text evidence="2">The sequence shown here is derived from an EMBL/GenBank/DDBJ whole genome shotgun (WGS) entry which is preliminary data.</text>
</comment>
<gene>
    <name evidence="2" type="ORF">ACFPM4_14725</name>
</gene>
<dbReference type="EMBL" id="JBHSMC010000020">
    <property type="protein sequence ID" value="MFC5465984.1"/>
    <property type="molecule type" value="Genomic_DNA"/>
</dbReference>
<reference evidence="3" key="1">
    <citation type="journal article" date="2019" name="Int. J. Syst. Evol. Microbiol.">
        <title>The Global Catalogue of Microorganisms (GCM) 10K type strain sequencing project: providing services to taxonomists for standard genome sequencing and annotation.</title>
        <authorList>
            <consortium name="The Broad Institute Genomics Platform"/>
            <consortium name="The Broad Institute Genome Sequencing Center for Infectious Disease"/>
            <person name="Wu L."/>
            <person name="Ma J."/>
        </authorList>
    </citation>
    <scope>NUCLEOTIDE SEQUENCE [LARGE SCALE GENOMIC DNA]</scope>
    <source>
        <strain evidence="3">CGMCC 1.12237</strain>
    </source>
</reference>
<feature type="transmembrane region" description="Helical" evidence="1">
    <location>
        <begin position="105"/>
        <end position="124"/>
    </location>
</feature>
<keyword evidence="3" id="KW-1185">Reference proteome</keyword>
<feature type="transmembrane region" description="Helical" evidence="1">
    <location>
        <begin position="74"/>
        <end position="93"/>
    </location>
</feature>
<dbReference type="RefSeq" id="WP_382353239.1">
    <property type="nucleotide sequence ID" value="NZ_JBHSMC010000020.1"/>
</dbReference>
<evidence type="ECO:0008006" key="4">
    <source>
        <dbReference type="Google" id="ProtNLM"/>
    </source>
</evidence>
<keyword evidence="1" id="KW-0812">Transmembrane</keyword>
<keyword evidence="1" id="KW-1133">Transmembrane helix</keyword>
<feature type="transmembrane region" description="Helical" evidence="1">
    <location>
        <begin position="32"/>
        <end position="53"/>
    </location>
</feature>
<keyword evidence="1" id="KW-0472">Membrane</keyword>
<proteinExistence type="predicted"/>
<organism evidence="2 3">
    <name type="scientific">Lederbergia graminis</name>
    <dbReference type="NCBI Taxonomy" id="735518"/>
    <lineage>
        <taxon>Bacteria</taxon>
        <taxon>Bacillati</taxon>
        <taxon>Bacillota</taxon>
        <taxon>Bacilli</taxon>
        <taxon>Bacillales</taxon>
        <taxon>Bacillaceae</taxon>
        <taxon>Lederbergia</taxon>
    </lineage>
</organism>
<accession>A0ABW0LJP4</accession>
<protein>
    <recommendedName>
        <fullName evidence="4">DUF2178 domain-containing protein</fullName>
    </recommendedName>
</protein>
<evidence type="ECO:0000313" key="2">
    <source>
        <dbReference type="EMBL" id="MFC5465984.1"/>
    </source>
</evidence>
<name>A0ABW0LJP4_9BACI</name>
<sequence length="131" mass="14787">MNIKILLLVVTSLGVVFGMLYQAVSLFRNNDSLSASLLLIGLVSFIGLISIILKRLFSELKQGITFEDERSKKIKLHSAGTAYFYSLFIWIALLAFQKYFNKDDILLLGLIGMVSTLFISWVFTKNKKGLE</sequence>
<evidence type="ECO:0000256" key="1">
    <source>
        <dbReference type="SAM" id="Phobius"/>
    </source>
</evidence>